<sequence length="339" mass="37376">MSLPTRTLGRNGPQVPAVGLGLMSLGSIYGYAGTLEEKVAFLEHAHSIGARFWDTADVYADSEDVVGEWVKKSGNRKDIFLASKFAIQYDFNVGIQTVRSDPEYVKESCEKSLKRLGVETIDLYYCHRVDGVTPIEKTIEAMVELKNQGKIKYLGLSECSAATVRRAHAIHPISAYQVEYSPFAVDIESDKTDLLKTCRELGIAVIAYSPVGRGILTGQIQSFNDLPETDFRRGMPKFAQEHFPKILQLVQGLKDVAKNHGSTPSQVAIAWLLAQGPDIIPIPGTKSIERVAENAASVHLQLSEKELSDIRELIQLTEIPGTRYPAEVMDCIMGETPPL</sequence>
<dbReference type="RefSeq" id="XP_056524642.1">
    <property type="nucleotide sequence ID" value="XM_056662529.1"/>
</dbReference>
<dbReference type="GO" id="GO:0016491">
    <property type="term" value="F:oxidoreductase activity"/>
    <property type="evidence" value="ECO:0007669"/>
    <property type="project" value="UniProtKB-KW"/>
</dbReference>
<proteinExistence type="predicted"/>
<feature type="domain" description="NADP-dependent oxidoreductase" evidence="2">
    <location>
        <begin position="18"/>
        <end position="314"/>
    </location>
</feature>
<keyword evidence="4" id="KW-1185">Reference proteome</keyword>
<dbReference type="InterPro" id="IPR036812">
    <property type="entry name" value="NAD(P)_OxRdtase_dom_sf"/>
</dbReference>
<comment type="caution">
    <text evidence="3">The sequence shown here is derived from an EMBL/GenBank/DDBJ whole genome shotgun (WGS) entry which is preliminary data.</text>
</comment>
<dbReference type="Gene3D" id="3.20.20.100">
    <property type="entry name" value="NADP-dependent oxidoreductase domain"/>
    <property type="match status" value="1"/>
</dbReference>
<dbReference type="InterPro" id="IPR050791">
    <property type="entry name" value="Aldo-Keto_reductase"/>
</dbReference>
<dbReference type="OrthoDB" id="37537at2759"/>
<reference evidence="3" key="2">
    <citation type="journal article" date="2023" name="IMA Fungus">
        <title>Comparative genomic study of the Penicillium genus elucidates a diverse pangenome and 15 lateral gene transfer events.</title>
        <authorList>
            <person name="Petersen C."/>
            <person name="Sorensen T."/>
            <person name="Nielsen M.R."/>
            <person name="Sondergaard T.E."/>
            <person name="Sorensen J.L."/>
            <person name="Fitzpatrick D.A."/>
            <person name="Frisvad J.C."/>
            <person name="Nielsen K.L."/>
        </authorList>
    </citation>
    <scope>NUCLEOTIDE SEQUENCE</scope>
    <source>
        <strain evidence="3">IBT 22155</strain>
    </source>
</reference>
<dbReference type="PANTHER" id="PTHR43625">
    <property type="entry name" value="AFLATOXIN B1 ALDEHYDE REDUCTASE"/>
    <property type="match status" value="1"/>
</dbReference>
<dbReference type="GO" id="GO:0005737">
    <property type="term" value="C:cytoplasm"/>
    <property type="evidence" value="ECO:0007669"/>
    <property type="project" value="TreeGrafter"/>
</dbReference>
<reference evidence="3" key="1">
    <citation type="submission" date="2022-11" db="EMBL/GenBank/DDBJ databases">
        <authorList>
            <person name="Petersen C."/>
        </authorList>
    </citation>
    <scope>NUCLEOTIDE SEQUENCE</scope>
    <source>
        <strain evidence="3">IBT 22155</strain>
    </source>
</reference>
<dbReference type="SUPFAM" id="SSF51430">
    <property type="entry name" value="NAD(P)-linked oxidoreductase"/>
    <property type="match status" value="1"/>
</dbReference>
<dbReference type="PRINTS" id="PR00069">
    <property type="entry name" value="ALDKETRDTASE"/>
</dbReference>
<gene>
    <name evidence="3" type="ORF">N7515_001785</name>
</gene>
<evidence type="ECO:0000259" key="2">
    <source>
        <dbReference type="Pfam" id="PF00248"/>
    </source>
</evidence>
<protein>
    <submittedName>
        <fullName evidence="3">Aldo/keto reductase</fullName>
    </submittedName>
</protein>
<evidence type="ECO:0000313" key="4">
    <source>
        <dbReference type="Proteomes" id="UP001149079"/>
    </source>
</evidence>
<dbReference type="PANTHER" id="PTHR43625:SF40">
    <property type="entry name" value="ALDO-KETO REDUCTASE YAKC [NADP(+)]"/>
    <property type="match status" value="1"/>
</dbReference>
<dbReference type="Pfam" id="PF00248">
    <property type="entry name" value="Aldo_ket_red"/>
    <property type="match status" value="1"/>
</dbReference>
<name>A0A9W9L8M3_9EURO</name>
<evidence type="ECO:0000313" key="3">
    <source>
        <dbReference type="EMBL" id="KAJ5142998.1"/>
    </source>
</evidence>
<dbReference type="InterPro" id="IPR020471">
    <property type="entry name" value="AKR"/>
</dbReference>
<organism evidence="3 4">
    <name type="scientific">Penicillium bovifimosum</name>
    <dbReference type="NCBI Taxonomy" id="126998"/>
    <lineage>
        <taxon>Eukaryota</taxon>
        <taxon>Fungi</taxon>
        <taxon>Dikarya</taxon>
        <taxon>Ascomycota</taxon>
        <taxon>Pezizomycotina</taxon>
        <taxon>Eurotiomycetes</taxon>
        <taxon>Eurotiomycetidae</taxon>
        <taxon>Eurotiales</taxon>
        <taxon>Aspergillaceae</taxon>
        <taxon>Penicillium</taxon>
    </lineage>
</organism>
<evidence type="ECO:0000256" key="1">
    <source>
        <dbReference type="ARBA" id="ARBA00023002"/>
    </source>
</evidence>
<keyword evidence="1" id="KW-0560">Oxidoreductase</keyword>
<dbReference type="GeneID" id="81401699"/>
<dbReference type="InterPro" id="IPR023210">
    <property type="entry name" value="NADP_OxRdtase_dom"/>
</dbReference>
<dbReference type="Proteomes" id="UP001149079">
    <property type="component" value="Unassembled WGS sequence"/>
</dbReference>
<dbReference type="EMBL" id="JAPQKL010000002">
    <property type="protein sequence ID" value="KAJ5142998.1"/>
    <property type="molecule type" value="Genomic_DNA"/>
</dbReference>
<accession>A0A9W9L8M3</accession>
<dbReference type="AlphaFoldDB" id="A0A9W9L8M3"/>